<dbReference type="Pfam" id="PF08818">
    <property type="entry name" value="DUF1801"/>
    <property type="match status" value="1"/>
</dbReference>
<dbReference type="Gene3D" id="3.90.1150.200">
    <property type="match status" value="1"/>
</dbReference>
<keyword evidence="3" id="KW-1185">Reference proteome</keyword>
<evidence type="ECO:0000259" key="1">
    <source>
        <dbReference type="Pfam" id="PF08818"/>
    </source>
</evidence>
<gene>
    <name evidence="2" type="ORF">N1032_12075</name>
</gene>
<sequence length="149" mass="16173">MPEPTGADFAEYLRALPPERAELVAQVIALVDGAVPDGYEHAIEFGMPSWVVPLGRYPSTYNGHPLAVAAVAAQKNYTSLYLTCLSSDDAEVERFRTAWAATGRKLDMGKSCIRFSRFDALAPDVIADSIAATPPARLIELYELSRAQA</sequence>
<dbReference type="RefSeq" id="WP_259539341.1">
    <property type="nucleotide sequence ID" value="NZ_JANLCJ010000004.1"/>
</dbReference>
<name>A0ABT2H3G0_9MICO</name>
<feature type="domain" description="YdhG-like" evidence="1">
    <location>
        <begin position="21"/>
        <end position="131"/>
    </location>
</feature>
<organism evidence="2 3">
    <name type="scientific">Herbiconiux daphne</name>
    <dbReference type="NCBI Taxonomy" id="2970914"/>
    <lineage>
        <taxon>Bacteria</taxon>
        <taxon>Bacillati</taxon>
        <taxon>Actinomycetota</taxon>
        <taxon>Actinomycetes</taxon>
        <taxon>Micrococcales</taxon>
        <taxon>Microbacteriaceae</taxon>
        <taxon>Herbiconiux</taxon>
    </lineage>
</organism>
<reference evidence="2" key="1">
    <citation type="submission" date="2022-08" db="EMBL/GenBank/DDBJ databases">
        <authorList>
            <person name="Deng Y."/>
            <person name="Han X.-F."/>
            <person name="Zhang Y.-Q."/>
        </authorList>
    </citation>
    <scope>NUCLEOTIDE SEQUENCE</scope>
    <source>
        <strain evidence="2">CPCC 203386</strain>
    </source>
</reference>
<protein>
    <submittedName>
        <fullName evidence="2">DUF1801 domain-containing protein</fullName>
    </submittedName>
</protein>
<dbReference type="Proteomes" id="UP001165586">
    <property type="component" value="Unassembled WGS sequence"/>
</dbReference>
<proteinExistence type="predicted"/>
<evidence type="ECO:0000313" key="3">
    <source>
        <dbReference type="Proteomes" id="UP001165586"/>
    </source>
</evidence>
<dbReference type="SUPFAM" id="SSF159888">
    <property type="entry name" value="YdhG-like"/>
    <property type="match status" value="1"/>
</dbReference>
<dbReference type="EMBL" id="JANLCJ010000004">
    <property type="protein sequence ID" value="MCS5734476.1"/>
    <property type="molecule type" value="Genomic_DNA"/>
</dbReference>
<comment type="caution">
    <text evidence="2">The sequence shown here is derived from an EMBL/GenBank/DDBJ whole genome shotgun (WGS) entry which is preliminary data.</text>
</comment>
<evidence type="ECO:0000313" key="2">
    <source>
        <dbReference type="EMBL" id="MCS5734476.1"/>
    </source>
</evidence>
<accession>A0ABT2H3G0</accession>
<dbReference type="InterPro" id="IPR014922">
    <property type="entry name" value="YdhG-like"/>
</dbReference>